<dbReference type="Proteomes" id="UP001364224">
    <property type="component" value="Unassembled WGS sequence"/>
</dbReference>
<name>A0ABU8BLU4_9BRAD</name>
<evidence type="ECO:0000256" key="1">
    <source>
        <dbReference type="SAM" id="SignalP"/>
    </source>
</evidence>
<evidence type="ECO:0000313" key="3">
    <source>
        <dbReference type="Proteomes" id="UP001364224"/>
    </source>
</evidence>
<feature type="signal peptide" evidence="1">
    <location>
        <begin position="1"/>
        <end position="26"/>
    </location>
</feature>
<keyword evidence="1" id="KW-0732">Signal</keyword>
<gene>
    <name evidence="2" type="ORF">V1286_007026</name>
</gene>
<reference evidence="2 3" key="1">
    <citation type="submission" date="2024-02" db="EMBL/GenBank/DDBJ databases">
        <title>Adaptive strategies in a cosmopolitan and abundant soil bacterium.</title>
        <authorList>
            <person name="Carini P."/>
        </authorList>
    </citation>
    <scope>NUCLEOTIDE SEQUENCE [LARGE SCALE GENOMIC DNA]</scope>
    <source>
        <strain evidence="2 3">AZCC 1608</strain>
    </source>
</reference>
<evidence type="ECO:0000313" key="2">
    <source>
        <dbReference type="EMBL" id="MEH2559497.1"/>
    </source>
</evidence>
<feature type="chain" id="PRO_5047063427" evidence="1">
    <location>
        <begin position="27"/>
        <end position="320"/>
    </location>
</feature>
<keyword evidence="3" id="KW-1185">Reference proteome</keyword>
<dbReference type="RefSeq" id="WP_334487619.1">
    <property type="nucleotide sequence ID" value="NZ_JAZHRV010000001.1"/>
</dbReference>
<sequence length="320" mass="34285">MKLLRYFAAIALTVAANSTVFSSAFAADPVFPPGARVGMTPLVGLNKARAFIGFETEDHGVKVLVTDLPAEAYGEVANAFKANPGGAGGIKPESIETAAGLAYYTVENGKENAKDGAGNVRRYSMILPGPTFSGYVAVQVPENASKIYTDDAIRQMFASAVIRNEVPVEEQLGMMPFKMSELSSFKNIRTLAPGAALILSDGDEKTGFEVAPFMIIGLIGSTAASPDDRGRFAQQIATTIPGVRDGRITMSEPVRIDGQPGYETRIDATSGKDNTPVTIVQWVRFGSQSSMRIIGSSPRNDWTKAFPRFRAVRDGIHPRT</sequence>
<dbReference type="EMBL" id="JAZHRV010000001">
    <property type="protein sequence ID" value="MEH2559497.1"/>
    <property type="molecule type" value="Genomic_DNA"/>
</dbReference>
<proteinExistence type="predicted"/>
<accession>A0ABU8BLU4</accession>
<comment type="caution">
    <text evidence="2">The sequence shown here is derived from an EMBL/GenBank/DDBJ whole genome shotgun (WGS) entry which is preliminary data.</text>
</comment>
<organism evidence="2 3">
    <name type="scientific">Bradyrhizobium algeriense</name>
    <dbReference type="NCBI Taxonomy" id="634784"/>
    <lineage>
        <taxon>Bacteria</taxon>
        <taxon>Pseudomonadati</taxon>
        <taxon>Pseudomonadota</taxon>
        <taxon>Alphaproteobacteria</taxon>
        <taxon>Hyphomicrobiales</taxon>
        <taxon>Nitrobacteraceae</taxon>
        <taxon>Bradyrhizobium</taxon>
    </lineage>
</organism>
<protein>
    <submittedName>
        <fullName evidence="2">Uncharacterized protein</fullName>
    </submittedName>
</protein>